<protein>
    <submittedName>
        <fullName evidence="15">Endoribonuclease</fullName>
    </submittedName>
</protein>
<dbReference type="WBParaSite" id="HPLM_0001873901-mRNA-1">
    <property type="protein sequence ID" value="HPLM_0001873901-mRNA-1"/>
    <property type="gene ID" value="HPLM_0001873901"/>
</dbReference>
<dbReference type="InterPro" id="IPR037227">
    <property type="entry name" value="EndoU-like"/>
</dbReference>
<evidence type="ECO:0000256" key="8">
    <source>
        <dbReference type="ARBA" id="ARBA00022884"/>
    </source>
</evidence>
<evidence type="ECO:0000256" key="10">
    <source>
        <dbReference type="ARBA" id="ARBA00023239"/>
    </source>
</evidence>
<dbReference type="PANTHER" id="PTHR12439">
    <property type="entry name" value="PLACENTAL PROTEIN 11-RELATED"/>
    <property type="match status" value="1"/>
</dbReference>
<sequence length="193" mass="22012">MIWHYKRSEVAARNLRTFDQQVTDALNALASLDARLDKDTVFNYQNMASTKDFTHDNAKENLITSVDSTSISGATYKAFNNLITFYQQPDVDIAEVVSADWESAIDAFLTSVMGTAVMQSAQQFLTKQGFESVFSGEVKGSDVIRFNNWFRYYQQETNGAINYHGWFTKEAVSFTLFSFFKDEKALVFFLENV</sequence>
<accession>A0A0N4X2Z7</accession>
<dbReference type="InterPro" id="IPR039787">
    <property type="entry name" value="ENDOU"/>
</dbReference>
<keyword evidence="14" id="KW-1185">Reference proteome</keyword>
<evidence type="ECO:0000313" key="15">
    <source>
        <dbReference type="WBParaSite" id="HPLM_0001873901-mRNA-1"/>
    </source>
</evidence>
<keyword evidence="9 11" id="KW-0464">Manganese</keyword>
<evidence type="ECO:0000313" key="14">
    <source>
        <dbReference type="Proteomes" id="UP000268014"/>
    </source>
</evidence>
<evidence type="ECO:0000256" key="2">
    <source>
        <dbReference type="ARBA" id="ARBA00010168"/>
    </source>
</evidence>
<keyword evidence="7 11" id="KW-0378">Hydrolase</keyword>
<evidence type="ECO:0000256" key="3">
    <source>
        <dbReference type="ARBA" id="ARBA00011245"/>
    </source>
</evidence>
<dbReference type="SUPFAM" id="SSF142877">
    <property type="entry name" value="EndoU-like"/>
    <property type="match status" value="1"/>
</dbReference>
<evidence type="ECO:0000256" key="1">
    <source>
        <dbReference type="ARBA" id="ARBA00001936"/>
    </source>
</evidence>
<dbReference type="EMBL" id="UZAF01020772">
    <property type="protein sequence ID" value="VDO72834.1"/>
    <property type="molecule type" value="Genomic_DNA"/>
</dbReference>
<comment type="cofactor">
    <cofactor evidence="1 11">
        <name>Mn(2+)</name>
        <dbReference type="ChEBI" id="CHEBI:29035"/>
    </cofactor>
</comment>
<evidence type="ECO:0000256" key="9">
    <source>
        <dbReference type="ARBA" id="ARBA00023211"/>
    </source>
</evidence>
<dbReference type="PROSITE" id="PS51959">
    <property type="entry name" value="ENDOU"/>
    <property type="match status" value="1"/>
</dbReference>
<dbReference type="OrthoDB" id="430326at2759"/>
<reference evidence="13 14" key="2">
    <citation type="submission" date="2018-11" db="EMBL/GenBank/DDBJ databases">
        <authorList>
            <consortium name="Pathogen Informatics"/>
        </authorList>
    </citation>
    <scope>NUCLEOTIDE SEQUENCE [LARGE SCALE GENOMIC DNA]</scope>
    <source>
        <strain evidence="13 14">MHpl1</strain>
    </source>
</reference>
<evidence type="ECO:0000313" key="13">
    <source>
        <dbReference type="EMBL" id="VDO72834.1"/>
    </source>
</evidence>
<evidence type="ECO:0000256" key="11">
    <source>
        <dbReference type="RuleBase" id="RU367085"/>
    </source>
</evidence>
<comment type="similarity">
    <text evidence="2 11">Belongs to the ENDOU family.</text>
</comment>
<keyword evidence="10" id="KW-0456">Lyase</keyword>
<evidence type="ECO:0000259" key="12">
    <source>
        <dbReference type="PROSITE" id="PS51959"/>
    </source>
</evidence>
<dbReference type="GO" id="GO:0046872">
    <property type="term" value="F:metal ion binding"/>
    <property type="evidence" value="ECO:0007669"/>
    <property type="project" value="UniProtKB-UniRule"/>
</dbReference>
<dbReference type="OMA" id="CGMSLWP"/>
<reference evidence="15" key="1">
    <citation type="submission" date="2017-02" db="UniProtKB">
        <authorList>
            <consortium name="WormBaseParasite"/>
        </authorList>
    </citation>
    <scope>IDENTIFICATION</scope>
</reference>
<gene>
    <name evidence="13" type="ORF">HPLM_LOCUS18731</name>
</gene>
<evidence type="ECO:0000256" key="7">
    <source>
        <dbReference type="ARBA" id="ARBA00022801"/>
    </source>
</evidence>
<evidence type="ECO:0000256" key="5">
    <source>
        <dbReference type="ARBA" id="ARBA00022723"/>
    </source>
</evidence>
<proteinExistence type="inferred from homology"/>
<evidence type="ECO:0000256" key="4">
    <source>
        <dbReference type="ARBA" id="ARBA00022722"/>
    </source>
</evidence>
<dbReference type="AlphaFoldDB" id="A0A0N4X2Z7"/>
<keyword evidence="8 11" id="KW-0694">RNA-binding</keyword>
<keyword evidence="6 11" id="KW-0255">Endonuclease</keyword>
<dbReference type="GO" id="GO:0016829">
    <property type="term" value="F:lyase activity"/>
    <property type="evidence" value="ECO:0007669"/>
    <property type="project" value="UniProtKB-KW"/>
</dbReference>
<dbReference type="GO" id="GO:0004521">
    <property type="term" value="F:RNA endonuclease activity"/>
    <property type="evidence" value="ECO:0007669"/>
    <property type="project" value="UniProtKB-UniRule"/>
</dbReference>
<dbReference type="Proteomes" id="UP000268014">
    <property type="component" value="Unassembled WGS sequence"/>
</dbReference>
<dbReference type="Pfam" id="PF09412">
    <property type="entry name" value="XendoU"/>
    <property type="match status" value="2"/>
</dbReference>
<keyword evidence="5 11" id="KW-0479">Metal-binding</keyword>
<organism evidence="15">
    <name type="scientific">Haemonchus placei</name>
    <name type="common">Barber's pole worm</name>
    <dbReference type="NCBI Taxonomy" id="6290"/>
    <lineage>
        <taxon>Eukaryota</taxon>
        <taxon>Metazoa</taxon>
        <taxon>Ecdysozoa</taxon>
        <taxon>Nematoda</taxon>
        <taxon>Chromadorea</taxon>
        <taxon>Rhabditida</taxon>
        <taxon>Rhabditina</taxon>
        <taxon>Rhabditomorpha</taxon>
        <taxon>Strongyloidea</taxon>
        <taxon>Trichostrongylidae</taxon>
        <taxon>Haemonchus</taxon>
    </lineage>
</organism>
<dbReference type="PANTHER" id="PTHR12439:SF11">
    <property type="entry name" value="URIDYLATE-SPECIFIC ENDORIBONUCLEASE"/>
    <property type="match status" value="1"/>
</dbReference>
<feature type="domain" description="EndoU" evidence="12">
    <location>
        <begin position="18"/>
        <end position="193"/>
    </location>
</feature>
<keyword evidence="4 11" id="KW-0540">Nuclease</keyword>
<comment type="subunit">
    <text evidence="3 11">Monomer.</text>
</comment>
<dbReference type="InterPro" id="IPR018998">
    <property type="entry name" value="EndoU_C"/>
</dbReference>
<evidence type="ECO:0000256" key="6">
    <source>
        <dbReference type="ARBA" id="ARBA00022759"/>
    </source>
</evidence>
<dbReference type="GO" id="GO:0003723">
    <property type="term" value="F:RNA binding"/>
    <property type="evidence" value="ECO:0007669"/>
    <property type="project" value="UniProtKB-UniRule"/>
</dbReference>
<dbReference type="GO" id="GO:0016787">
    <property type="term" value="F:hydrolase activity"/>
    <property type="evidence" value="ECO:0007669"/>
    <property type="project" value="UniProtKB-KW"/>
</dbReference>
<name>A0A0N4X2Z7_HAEPC</name>